<dbReference type="Proteomes" id="UP000018467">
    <property type="component" value="Unassembled WGS sequence"/>
</dbReference>
<evidence type="ECO:0000313" key="10">
    <source>
        <dbReference type="Ensembl" id="ENSAMXP00000028643.1"/>
    </source>
</evidence>
<reference evidence="11" key="2">
    <citation type="journal article" date="2014" name="Nat. Commun.">
        <title>The cavefish genome reveals candidate genes for eye loss.</title>
        <authorList>
            <person name="McGaugh S.E."/>
            <person name="Gross J.B."/>
            <person name="Aken B."/>
            <person name="Blin M."/>
            <person name="Borowsky R."/>
            <person name="Chalopin D."/>
            <person name="Hinaux H."/>
            <person name="Jeffery W.R."/>
            <person name="Keene A."/>
            <person name="Ma L."/>
            <person name="Minx P."/>
            <person name="Murphy D."/>
            <person name="O'Quin K.E."/>
            <person name="Retaux S."/>
            <person name="Rohner N."/>
            <person name="Searle S.M."/>
            <person name="Stahl B.A."/>
            <person name="Tabin C."/>
            <person name="Volff J.N."/>
            <person name="Yoshizawa M."/>
            <person name="Warren W.C."/>
        </authorList>
    </citation>
    <scope>NUCLEOTIDE SEQUENCE [LARGE SCALE GENOMIC DNA]</scope>
    <source>
        <strain evidence="11">female</strain>
    </source>
</reference>
<dbReference type="InterPro" id="IPR003877">
    <property type="entry name" value="SPRY_dom"/>
</dbReference>
<evidence type="ECO:0000256" key="6">
    <source>
        <dbReference type="PROSITE-ProRule" id="PRU00024"/>
    </source>
</evidence>
<reference evidence="10" key="4">
    <citation type="submission" date="2025-09" db="UniProtKB">
        <authorList>
            <consortium name="Ensembl"/>
        </authorList>
    </citation>
    <scope>IDENTIFICATION</scope>
</reference>
<dbReference type="InterPro" id="IPR058030">
    <property type="entry name" value="TRIM8/14/16/25/29/45/65_CC"/>
</dbReference>
<dbReference type="STRING" id="7994.ENSAMXP00000028643"/>
<dbReference type="SUPFAM" id="SSF57850">
    <property type="entry name" value="RING/U-box"/>
    <property type="match status" value="1"/>
</dbReference>
<dbReference type="PANTHER" id="PTHR25465">
    <property type="entry name" value="B-BOX DOMAIN CONTAINING"/>
    <property type="match status" value="1"/>
</dbReference>
<organism evidence="10 11">
    <name type="scientific">Astyanax mexicanus</name>
    <name type="common">Blind cave fish</name>
    <name type="synonym">Astyanax fasciatus mexicanus</name>
    <dbReference type="NCBI Taxonomy" id="7994"/>
    <lineage>
        <taxon>Eukaryota</taxon>
        <taxon>Metazoa</taxon>
        <taxon>Chordata</taxon>
        <taxon>Craniata</taxon>
        <taxon>Vertebrata</taxon>
        <taxon>Euteleostomi</taxon>
        <taxon>Actinopterygii</taxon>
        <taxon>Neopterygii</taxon>
        <taxon>Teleostei</taxon>
        <taxon>Ostariophysi</taxon>
        <taxon>Characiformes</taxon>
        <taxon>Characoidei</taxon>
        <taxon>Acestrorhamphidae</taxon>
        <taxon>Acestrorhamphinae</taxon>
        <taxon>Astyanax</taxon>
    </lineage>
</organism>
<dbReference type="SUPFAM" id="SSF49899">
    <property type="entry name" value="Concanavalin A-like lectins/glucanases"/>
    <property type="match status" value="1"/>
</dbReference>
<dbReference type="SMART" id="SM00449">
    <property type="entry name" value="SPRY"/>
    <property type="match status" value="1"/>
</dbReference>
<dbReference type="Gene3D" id="3.30.160.60">
    <property type="entry name" value="Classic Zinc Finger"/>
    <property type="match status" value="1"/>
</dbReference>
<feature type="coiled-coil region" evidence="7">
    <location>
        <begin position="254"/>
        <end position="300"/>
    </location>
</feature>
<dbReference type="GO" id="GO:0008270">
    <property type="term" value="F:zinc ion binding"/>
    <property type="evidence" value="ECO:0007669"/>
    <property type="project" value="UniProtKB-KW"/>
</dbReference>
<dbReference type="InterPro" id="IPR001870">
    <property type="entry name" value="B30.2/SPRY"/>
</dbReference>
<evidence type="ECO:0000256" key="7">
    <source>
        <dbReference type="SAM" id="Coils"/>
    </source>
</evidence>
<keyword evidence="3 6" id="KW-0863">Zinc-finger</keyword>
<protein>
    <submittedName>
        <fullName evidence="10">Bloodthirsty-related gene family, member 12</fullName>
    </submittedName>
</protein>
<dbReference type="PROSITE" id="PS50119">
    <property type="entry name" value="ZF_BBOX"/>
    <property type="match status" value="1"/>
</dbReference>
<evidence type="ECO:0000259" key="9">
    <source>
        <dbReference type="PROSITE" id="PS50188"/>
    </source>
</evidence>
<dbReference type="PRINTS" id="PR01407">
    <property type="entry name" value="BUTYPHLNCDUF"/>
</dbReference>
<evidence type="ECO:0000259" key="8">
    <source>
        <dbReference type="PROSITE" id="PS50119"/>
    </source>
</evidence>
<evidence type="ECO:0000256" key="5">
    <source>
        <dbReference type="ARBA" id="ARBA00022859"/>
    </source>
</evidence>
<dbReference type="Pfam" id="PF00643">
    <property type="entry name" value="zf-B_box"/>
    <property type="match status" value="1"/>
</dbReference>
<dbReference type="PROSITE" id="PS50188">
    <property type="entry name" value="B302_SPRY"/>
    <property type="match status" value="1"/>
</dbReference>
<accession>A0A3B1IFC7</accession>
<dbReference type="GO" id="GO:0005737">
    <property type="term" value="C:cytoplasm"/>
    <property type="evidence" value="ECO:0007669"/>
    <property type="project" value="UniProtKB-ARBA"/>
</dbReference>
<evidence type="ECO:0000313" key="11">
    <source>
        <dbReference type="Proteomes" id="UP000018467"/>
    </source>
</evidence>
<sequence length="555" mass="62275">LSGPGLRGRTLSEDQFSCSICLEVFFCKACLQGYWDHSKKVVCPMCKKSFSRKPELCVNRVLAEIAEQFQGLTVAPAVCSTDGGAAAAASASPGTPRKDQDGGEFAKPGDVPCDACIGRKMKALKSCLSCPGSFCEAHLRHHRKEKTMAKHKLVQPILHLEEKLCKRHQRLLEAYCCSDHVCVCRECAEVAHKTHEITSIDREYKKKMSQVGKRRSEMKHLIKERAKKLEEIKQSIKVIKSNSQREIEESWAVYAELQKLLEQSQAQLVEQITARQKLAEQQARDTAGRLEHELNLLKNRSSDLDALAHTQDKVLFMQHLNSLPPPPEPTDWTGVSVNTDLYLGTIRTSVSTLIERFQEEVKRLYGKELRRMQNYSSEVFMDSATAQRNLVVSEDGRQVHYEESRKTASDSPRRFSPALFVLGREGLSSGRHYWEVEVGRKTAWTVGVARGSARRKGDLKLSPEGGFWCLWLKNGEVKALASSRIPLQLPTLPQKLGVYLDHEGGQVSFYDVKAQNHLYTFMDTFGESVHPIFSPCVHQDGKNAGALTITAVKHG</sequence>
<feature type="domain" description="B box-type" evidence="8">
    <location>
        <begin position="160"/>
        <end position="200"/>
    </location>
</feature>
<dbReference type="CDD" id="cd19769">
    <property type="entry name" value="Bbox2_TRIM16-like"/>
    <property type="match status" value="1"/>
</dbReference>
<dbReference type="Gene3D" id="4.10.830.40">
    <property type="match status" value="1"/>
</dbReference>
<keyword evidence="5" id="KW-0391">Immunity</keyword>
<dbReference type="AlphaFoldDB" id="A0A3B1IFC7"/>
<dbReference type="SMART" id="SM00589">
    <property type="entry name" value="PRY"/>
    <property type="match status" value="1"/>
</dbReference>
<keyword evidence="7" id="KW-0175">Coiled coil</keyword>
<keyword evidence="4" id="KW-0862">Zinc</keyword>
<dbReference type="InterPro" id="IPR051051">
    <property type="entry name" value="E3_ubiq-ligase_TRIM/RNF"/>
</dbReference>
<dbReference type="FunCoup" id="A0A3B1IFC7">
    <property type="interactions" value="12"/>
</dbReference>
<keyword evidence="2" id="KW-0479">Metal-binding</keyword>
<feature type="domain" description="B30.2/SPRY" evidence="9">
    <location>
        <begin position="359"/>
        <end position="554"/>
    </location>
</feature>
<reference evidence="10" key="3">
    <citation type="submission" date="2025-08" db="UniProtKB">
        <authorList>
            <consortium name="Ensembl"/>
        </authorList>
    </citation>
    <scope>IDENTIFICATION</scope>
</reference>
<dbReference type="InterPro" id="IPR000315">
    <property type="entry name" value="Znf_B-box"/>
</dbReference>
<evidence type="ECO:0000256" key="2">
    <source>
        <dbReference type="ARBA" id="ARBA00022723"/>
    </source>
</evidence>
<dbReference type="Bgee" id="ENSAMXG00000038643">
    <property type="expression patterns" value="Expressed in pharyngeal gill and 5 other cell types or tissues"/>
</dbReference>
<dbReference type="GeneTree" id="ENSGT00940000167415"/>
<name>A0A3B1IFC7_ASTMX</name>
<dbReference type="Pfam" id="PF25600">
    <property type="entry name" value="TRIM_CC"/>
    <property type="match status" value="1"/>
</dbReference>
<dbReference type="InterPro" id="IPR006574">
    <property type="entry name" value="PRY"/>
</dbReference>
<dbReference type="Gene3D" id="2.60.120.920">
    <property type="match status" value="1"/>
</dbReference>
<dbReference type="GO" id="GO:0045087">
    <property type="term" value="P:innate immune response"/>
    <property type="evidence" value="ECO:0007669"/>
    <property type="project" value="UniProtKB-KW"/>
</dbReference>
<proteinExistence type="predicted"/>
<dbReference type="FunFam" id="2.60.120.920:FF:000004">
    <property type="entry name" value="Butyrophilin subfamily 1 member A1"/>
    <property type="match status" value="1"/>
</dbReference>
<keyword evidence="1" id="KW-0399">Innate immunity</keyword>
<dbReference type="SMART" id="SM00336">
    <property type="entry name" value="BBOX"/>
    <property type="match status" value="1"/>
</dbReference>
<dbReference type="SUPFAM" id="SSF57845">
    <property type="entry name" value="B-box zinc-binding domain"/>
    <property type="match status" value="1"/>
</dbReference>
<dbReference type="Pfam" id="PF13765">
    <property type="entry name" value="PRY"/>
    <property type="match status" value="1"/>
</dbReference>
<dbReference type="InterPro" id="IPR013320">
    <property type="entry name" value="ConA-like_dom_sf"/>
</dbReference>
<keyword evidence="11" id="KW-1185">Reference proteome</keyword>
<dbReference type="InterPro" id="IPR013083">
    <property type="entry name" value="Znf_RING/FYVE/PHD"/>
</dbReference>
<dbReference type="Ensembl" id="ENSAMXT00000048142.1">
    <property type="protein sequence ID" value="ENSAMXP00000028643.1"/>
    <property type="gene ID" value="ENSAMXG00000038643.1"/>
</dbReference>
<dbReference type="Gene3D" id="3.30.40.10">
    <property type="entry name" value="Zinc/RING finger domain, C3HC4 (zinc finger)"/>
    <property type="match status" value="1"/>
</dbReference>
<dbReference type="CDD" id="cd13733">
    <property type="entry name" value="SPRY_PRY_C-I_1"/>
    <property type="match status" value="1"/>
</dbReference>
<dbReference type="CDD" id="cd19802">
    <property type="entry name" value="Bbox1_TRIM8-like"/>
    <property type="match status" value="1"/>
</dbReference>
<evidence type="ECO:0000256" key="1">
    <source>
        <dbReference type="ARBA" id="ARBA00022588"/>
    </source>
</evidence>
<dbReference type="Pfam" id="PF00622">
    <property type="entry name" value="SPRY"/>
    <property type="match status" value="1"/>
</dbReference>
<evidence type="ECO:0000256" key="3">
    <source>
        <dbReference type="ARBA" id="ARBA00022771"/>
    </source>
</evidence>
<evidence type="ECO:0000256" key="4">
    <source>
        <dbReference type="ARBA" id="ARBA00022833"/>
    </source>
</evidence>
<dbReference type="InParanoid" id="A0A3B1IFC7"/>
<dbReference type="InterPro" id="IPR043136">
    <property type="entry name" value="B30.2/SPRY_sf"/>
</dbReference>
<dbReference type="InterPro" id="IPR003879">
    <property type="entry name" value="Butyrophylin_SPRY"/>
</dbReference>
<dbReference type="PANTHER" id="PTHR25465:SF49">
    <property type="entry name" value="BLOODTHIRSTY-RELATED GENE FAMILY, MEMBER 1-RELATED"/>
    <property type="match status" value="1"/>
</dbReference>
<reference evidence="11" key="1">
    <citation type="submission" date="2013-03" db="EMBL/GenBank/DDBJ databases">
        <authorList>
            <person name="Jeffery W."/>
            <person name="Warren W."/>
            <person name="Wilson R.K."/>
        </authorList>
    </citation>
    <scope>NUCLEOTIDE SEQUENCE</scope>
    <source>
        <strain evidence="11">female</strain>
    </source>
</reference>